<dbReference type="Pfam" id="PF00270">
    <property type="entry name" value="DEAD"/>
    <property type="match status" value="1"/>
</dbReference>
<feature type="domain" description="Helicase ATP-binding" evidence="8">
    <location>
        <begin position="30"/>
        <end position="206"/>
    </location>
</feature>
<dbReference type="GO" id="GO:0003724">
    <property type="term" value="F:RNA helicase activity"/>
    <property type="evidence" value="ECO:0007669"/>
    <property type="project" value="TreeGrafter"/>
</dbReference>
<dbReference type="Pfam" id="PF00271">
    <property type="entry name" value="Helicase_C"/>
    <property type="match status" value="1"/>
</dbReference>
<dbReference type="CDD" id="cd00268">
    <property type="entry name" value="DEADc"/>
    <property type="match status" value="1"/>
</dbReference>
<dbReference type="SUPFAM" id="SSF52540">
    <property type="entry name" value="P-loop containing nucleoside triphosphate hydrolases"/>
    <property type="match status" value="1"/>
</dbReference>
<dbReference type="GO" id="GO:0005829">
    <property type="term" value="C:cytosol"/>
    <property type="evidence" value="ECO:0007669"/>
    <property type="project" value="TreeGrafter"/>
</dbReference>
<proteinExistence type="inferred from homology"/>
<keyword evidence="3 6" id="KW-0347">Helicase</keyword>
<dbReference type="Gene3D" id="3.30.70.330">
    <property type="match status" value="1"/>
</dbReference>
<dbReference type="EMBL" id="FYEH01000003">
    <property type="protein sequence ID" value="SNB62416.1"/>
    <property type="molecule type" value="Genomic_DNA"/>
</dbReference>
<feature type="region of interest" description="Disordered" evidence="7">
    <location>
        <begin position="568"/>
        <end position="606"/>
    </location>
</feature>
<dbReference type="CDD" id="cd18787">
    <property type="entry name" value="SF2_C_DEAD"/>
    <property type="match status" value="1"/>
</dbReference>
<dbReference type="InterPro" id="IPR000629">
    <property type="entry name" value="RNA-helicase_DEAD-box_CS"/>
</dbReference>
<dbReference type="GO" id="GO:0016787">
    <property type="term" value="F:hydrolase activity"/>
    <property type="evidence" value="ECO:0007669"/>
    <property type="project" value="UniProtKB-KW"/>
</dbReference>
<evidence type="ECO:0000256" key="6">
    <source>
        <dbReference type="RuleBase" id="RU000492"/>
    </source>
</evidence>
<evidence type="ECO:0000313" key="11">
    <source>
        <dbReference type="Proteomes" id="UP000197065"/>
    </source>
</evidence>
<dbReference type="OrthoDB" id="9805696at2"/>
<accession>A0A212QSI0</accession>
<keyword evidence="1 6" id="KW-0547">Nucleotide-binding</keyword>
<keyword evidence="2 6" id="KW-0378">Hydrolase</keyword>
<feature type="domain" description="Helicase C-terminal" evidence="9">
    <location>
        <begin position="233"/>
        <end position="378"/>
    </location>
</feature>
<dbReference type="InterPro" id="IPR014001">
    <property type="entry name" value="Helicase_ATP-bd"/>
</dbReference>
<organism evidence="10 11">
    <name type="scientific">Arboricoccus pini</name>
    <dbReference type="NCBI Taxonomy" id="1963835"/>
    <lineage>
        <taxon>Bacteria</taxon>
        <taxon>Pseudomonadati</taxon>
        <taxon>Pseudomonadota</taxon>
        <taxon>Alphaproteobacteria</taxon>
        <taxon>Geminicoccales</taxon>
        <taxon>Geminicoccaceae</taxon>
        <taxon>Arboricoccus</taxon>
    </lineage>
</organism>
<dbReference type="InterPro" id="IPR005580">
    <property type="entry name" value="DbpA/CsdA_RNA-bd_dom"/>
</dbReference>
<reference evidence="10 11" key="1">
    <citation type="submission" date="2017-06" db="EMBL/GenBank/DDBJ databases">
        <authorList>
            <person name="Kim H.J."/>
            <person name="Triplett B.A."/>
        </authorList>
    </citation>
    <scope>NUCLEOTIDE SEQUENCE [LARGE SCALE GENOMIC DNA]</scope>
    <source>
        <strain evidence="10 11">B29T1</strain>
    </source>
</reference>
<dbReference type="InterPro" id="IPR011545">
    <property type="entry name" value="DEAD/DEAH_box_helicase_dom"/>
</dbReference>
<dbReference type="AlphaFoldDB" id="A0A212QSI0"/>
<dbReference type="SMART" id="SM00487">
    <property type="entry name" value="DEXDc"/>
    <property type="match status" value="1"/>
</dbReference>
<evidence type="ECO:0000256" key="7">
    <source>
        <dbReference type="SAM" id="MobiDB-lite"/>
    </source>
</evidence>
<dbReference type="InterPro" id="IPR001650">
    <property type="entry name" value="Helicase_C-like"/>
</dbReference>
<dbReference type="InterPro" id="IPR044742">
    <property type="entry name" value="DEAD/DEAH_RhlB"/>
</dbReference>
<comment type="similarity">
    <text evidence="5 6">Belongs to the DEAD box helicase family.</text>
</comment>
<evidence type="ECO:0000259" key="8">
    <source>
        <dbReference type="PROSITE" id="PS51192"/>
    </source>
</evidence>
<evidence type="ECO:0000313" key="10">
    <source>
        <dbReference type="EMBL" id="SNB62416.1"/>
    </source>
</evidence>
<dbReference type="Pfam" id="PF03880">
    <property type="entry name" value="DbpA"/>
    <property type="match status" value="1"/>
</dbReference>
<protein>
    <submittedName>
        <fullName evidence="10">ATP-dependent RNA helicase DeaD</fullName>
    </submittedName>
</protein>
<dbReference type="PROSITE" id="PS51194">
    <property type="entry name" value="HELICASE_CTER"/>
    <property type="match status" value="1"/>
</dbReference>
<dbReference type="RefSeq" id="WP_088560361.1">
    <property type="nucleotide sequence ID" value="NZ_FYEH01000003.1"/>
</dbReference>
<dbReference type="InterPro" id="IPR012677">
    <property type="entry name" value="Nucleotide-bd_a/b_plait_sf"/>
</dbReference>
<dbReference type="Gene3D" id="3.40.50.300">
    <property type="entry name" value="P-loop containing nucleotide triphosphate hydrolases"/>
    <property type="match status" value="2"/>
</dbReference>
<dbReference type="InterPro" id="IPR027417">
    <property type="entry name" value="P-loop_NTPase"/>
</dbReference>
<dbReference type="InterPro" id="IPR050079">
    <property type="entry name" value="DEAD_box_RNA_helicase"/>
</dbReference>
<name>A0A212QSI0_9PROT</name>
<keyword evidence="4 6" id="KW-0067">ATP-binding</keyword>
<evidence type="ECO:0000256" key="3">
    <source>
        <dbReference type="ARBA" id="ARBA00022806"/>
    </source>
</evidence>
<evidence type="ECO:0000256" key="2">
    <source>
        <dbReference type="ARBA" id="ARBA00022801"/>
    </source>
</evidence>
<dbReference type="Proteomes" id="UP000197065">
    <property type="component" value="Unassembled WGS sequence"/>
</dbReference>
<dbReference type="GO" id="GO:0005524">
    <property type="term" value="F:ATP binding"/>
    <property type="evidence" value="ECO:0007669"/>
    <property type="project" value="UniProtKB-KW"/>
</dbReference>
<dbReference type="GO" id="GO:0003676">
    <property type="term" value="F:nucleic acid binding"/>
    <property type="evidence" value="ECO:0007669"/>
    <property type="project" value="InterPro"/>
</dbReference>
<feature type="region of interest" description="Disordered" evidence="7">
    <location>
        <begin position="457"/>
        <end position="480"/>
    </location>
</feature>
<evidence type="ECO:0000256" key="1">
    <source>
        <dbReference type="ARBA" id="ARBA00022741"/>
    </source>
</evidence>
<dbReference type="SMART" id="SM00490">
    <property type="entry name" value="HELICc"/>
    <property type="match status" value="1"/>
</dbReference>
<dbReference type="PANTHER" id="PTHR47959:SF1">
    <property type="entry name" value="ATP-DEPENDENT RNA HELICASE DBPA"/>
    <property type="match status" value="1"/>
</dbReference>
<dbReference type="CDD" id="cd12252">
    <property type="entry name" value="RRM_DbpA"/>
    <property type="match status" value="1"/>
</dbReference>
<dbReference type="PANTHER" id="PTHR47959">
    <property type="entry name" value="ATP-DEPENDENT RNA HELICASE RHLE-RELATED"/>
    <property type="match status" value="1"/>
</dbReference>
<evidence type="ECO:0000256" key="4">
    <source>
        <dbReference type="ARBA" id="ARBA00022840"/>
    </source>
</evidence>
<keyword evidence="11" id="KW-1185">Reference proteome</keyword>
<gene>
    <name evidence="10" type="ORF">SAMN07250955_103113</name>
</gene>
<sequence>MSFPSTHPALAEALAQRGYATPTAVQAAVLEAGNAERDLLVSAQTGSGKTVAFGLAAAPTLLGDSLRFDAPGAPLALIVAPTRELALQVNEELSWLYAATGARIATAVGGMDIRREHRALAAGAHIVVGTPGRIRDHLERGKLDTSALRVVVLDEADEMLDLGFREDLEFILEGTPASRRTLLFSATLARNIITLTKRYQRDALRIDTLDRGQPHADIDYRAVDVLPAETDAAIVNVLRFYESPASLVFCATREAVRRLHMTLLDRGFSAVALSGELSQHERNTALDAMRAGRARICVATDVAARGLDLPELDLVVHADLPTNHATLLHRSGRTGRAGRKGVSVLIVPSSRRLRAEQLLYRAGLQAVWSDPPTAAQIEARDQTRFLADPLLQEPATASDQEAARALLAKFEPERLAAVLVRLYRARLPLAADVTVADSLPEGSPTKPLNRRERRAAMRGNNAAAAGTPEPVTRAQVDDSAKSIDSHRRGEGRFAPMPAVWFSLPVGRRQNADPKWLVPMICRLGQVTKQDIGRIQIDERETRFEIAEGRARAFSAALAAAKDPEVQISTSTAPTGPARHPRRASAIARLTERPAGKRPVTRRTAHA</sequence>
<evidence type="ECO:0000256" key="5">
    <source>
        <dbReference type="ARBA" id="ARBA00038437"/>
    </source>
</evidence>
<dbReference type="PROSITE" id="PS00039">
    <property type="entry name" value="DEAD_ATP_HELICASE"/>
    <property type="match status" value="1"/>
</dbReference>
<dbReference type="PROSITE" id="PS51192">
    <property type="entry name" value="HELICASE_ATP_BIND_1"/>
    <property type="match status" value="1"/>
</dbReference>
<evidence type="ECO:0000259" key="9">
    <source>
        <dbReference type="PROSITE" id="PS51194"/>
    </source>
</evidence>